<dbReference type="PROSITE" id="PS00125">
    <property type="entry name" value="SER_THR_PHOSPHATASE"/>
    <property type="match status" value="1"/>
</dbReference>
<dbReference type="GO" id="GO:0005737">
    <property type="term" value="C:cytoplasm"/>
    <property type="evidence" value="ECO:0007669"/>
    <property type="project" value="TreeGrafter"/>
</dbReference>
<protein>
    <submittedName>
        <fullName evidence="2">Metallophosphoesterase</fullName>
    </submittedName>
</protein>
<evidence type="ECO:0000313" key="3">
    <source>
        <dbReference type="Proteomes" id="UP000008718"/>
    </source>
</evidence>
<gene>
    <name evidence="2" type="ordered locus">Palpr_0949</name>
</gene>
<evidence type="ECO:0000313" key="2">
    <source>
        <dbReference type="EMBL" id="ADQ79099.1"/>
    </source>
</evidence>
<dbReference type="AlphaFoldDB" id="E4T305"/>
<dbReference type="OrthoDB" id="9813918at2"/>
<dbReference type="CDD" id="cd00838">
    <property type="entry name" value="MPP_superfamily"/>
    <property type="match status" value="1"/>
</dbReference>
<dbReference type="SUPFAM" id="SSF56300">
    <property type="entry name" value="Metallo-dependent phosphatases"/>
    <property type="match status" value="1"/>
</dbReference>
<dbReference type="InterPro" id="IPR011152">
    <property type="entry name" value="Pesterase_MJ0912"/>
</dbReference>
<dbReference type="PANTHER" id="PTHR42850">
    <property type="entry name" value="METALLOPHOSPHOESTERASE"/>
    <property type="match status" value="1"/>
</dbReference>
<dbReference type="KEGG" id="ppn:Palpr_0949"/>
<organism evidence="2 3">
    <name type="scientific">Paludibacter propionicigenes (strain DSM 17365 / JCM 13257 / WB4)</name>
    <dbReference type="NCBI Taxonomy" id="694427"/>
    <lineage>
        <taxon>Bacteria</taxon>
        <taxon>Pseudomonadati</taxon>
        <taxon>Bacteroidota</taxon>
        <taxon>Bacteroidia</taxon>
        <taxon>Bacteroidales</taxon>
        <taxon>Paludibacteraceae</taxon>
        <taxon>Paludibacter</taxon>
    </lineage>
</organism>
<reference key="1">
    <citation type="submission" date="2010-11" db="EMBL/GenBank/DDBJ databases">
        <title>The complete genome of Paludibacter propionicigenes DSM 17365.</title>
        <authorList>
            <consortium name="US DOE Joint Genome Institute (JGI-PGF)"/>
            <person name="Lucas S."/>
            <person name="Copeland A."/>
            <person name="Lapidus A."/>
            <person name="Bruce D."/>
            <person name="Goodwin L."/>
            <person name="Pitluck S."/>
            <person name="Kyrpides N."/>
            <person name="Mavromatis K."/>
            <person name="Ivanova N."/>
            <person name="Munk A.C."/>
            <person name="Brettin T."/>
            <person name="Detter J.C."/>
            <person name="Han C."/>
            <person name="Tapia R."/>
            <person name="Land M."/>
            <person name="Hauser L."/>
            <person name="Markowitz V."/>
            <person name="Cheng J.-F."/>
            <person name="Hugenholtz P."/>
            <person name="Woyke T."/>
            <person name="Wu D."/>
            <person name="Gronow S."/>
            <person name="Wellnitz S."/>
            <person name="Brambilla E."/>
            <person name="Klenk H.-P."/>
            <person name="Eisen J.A."/>
        </authorList>
    </citation>
    <scope>NUCLEOTIDE SEQUENCE</scope>
    <source>
        <strain>WB4</strain>
    </source>
</reference>
<dbReference type="Proteomes" id="UP000008718">
    <property type="component" value="Chromosome"/>
</dbReference>
<proteinExistence type="predicted"/>
<dbReference type="InterPro" id="IPR029052">
    <property type="entry name" value="Metallo-depent_PP-like"/>
</dbReference>
<dbReference type="EMBL" id="CP002345">
    <property type="protein sequence ID" value="ADQ79099.1"/>
    <property type="molecule type" value="Genomic_DNA"/>
</dbReference>
<dbReference type="GO" id="GO:0016791">
    <property type="term" value="F:phosphatase activity"/>
    <property type="evidence" value="ECO:0007669"/>
    <property type="project" value="TreeGrafter"/>
</dbReference>
<dbReference type="Pfam" id="PF00149">
    <property type="entry name" value="Metallophos"/>
    <property type="match status" value="1"/>
</dbReference>
<keyword evidence="3" id="KW-1185">Reference proteome</keyword>
<dbReference type="PIRSF" id="PIRSF000883">
    <property type="entry name" value="Pesterase_MJ0912"/>
    <property type="match status" value="1"/>
</dbReference>
<dbReference type="Gene3D" id="3.60.21.10">
    <property type="match status" value="1"/>
</dbReference>
<dbReference type="InterPro" id="IPR050126">
    <property type="entry name" value="Ap4A_hydrolase"/>
</dbReference>
<sequence>MKILIFGDVHGNLIALERLVKLEQSQVDFFVCHGDIVNYGPWTNECVRLLNDIPNVFVLKGNHEKYFIDGFYDGTNIVARASFEKCYASFDKSLVKVLDQYENQFQIDDFIIRHTIENRYIYANTNIADLKIDCNYIIGHSHQQFEGELNDYKLYNTGSLGQNRQFINKSCYLILNTDTKKVEFKSYIFDIKKVINEMKVQNYPQICIDYYLSKQQL</sequence>
<dbReference type="eggNOG" id="COG0639">
    <property type="taxonomic scope" value="Bacteria"/>
</dbReference>
<dbReference type="PANTHER" id="PTHR42850:SF2">
    <property type="entry name" value="BLL5683 PROTEIN"/>
    <property type="match status" value="1"/>
</dbReference>
<evidence type="ECO:0000259" key="1">
    <source>
        <dbReference type="PROSITE" id="PS00125"/>
    </source>
</evidence>
<dbReference type="InterPro" id="IPR006186">
    <property type="entry name" value="Ser/Thr-sp_prot-phosphatase"/>
</dbReference>
<dbReference type="InterPro" id="IPR004843">
    <property type="entry name" value="Calcineurin-like_PHP"/>
</dbReference>
<accession>E4T305</accession>
<dbReference type="RefSeq" id="WP_013444468.1">
    <property type="nucleotide sequence ID" value="NC_014734.1"/>
</dbReference>
<dbReference type="STRING" id="694427.Palpr_0949"/>
<feature type="domain" description="Serine/threonine specific protein phosphatases" evidence="1">
    <location>
        <begin position="59"/>
        <end position="64"/>
    </location>
</feature>
<reference evidence="2 3" key="2">
    <citation type="journal article" date="2011" name="Stand. Genomic Sci.">
        <title>Complete genome sequence of Paludibacter propionicigenes type strain (WB4).</title>
        <authorList>
            <person name="Gronow S."/>
            <person name="Munk C."/>
            <person name="Lapidus A."/>
            <person name="Nolan M."/>
            <person name="Lucas S."/>
            <person name="Hammon N."/>
            <person name="Deshpande S."/>
            <person name="Cheng J.F."/>
            <person name="Tapia R."/>
            <person name="Han C."/>
            <person name="Goodwin L."/>
            <person name="Pitluck S."/>
            <person name="Liolios K."/>
            <person name="Ivanova N."/>
            <person name="Mavromatis K."/>
            <person name="Mikhailova N."/>
            <person name="Pati A."/>
            <person name="Chen A."/>
            <person name="Palaniappan K."/>
            <person name="Land M."/>
            <person name="Hauser L."/>
            <person name="Chang Y.J."/>
            <person name="Jeffries C.D."/>
            <person name="Brambilla E."/>
            <person name="Rohde M."/>
            <person name="Goker M."/>
            <person name="Detter J.C."/>
            <person name="Woyke T."/>
            <person name="Bristow J."/>
            <person name="Eisen J.A."/>
            <person name="Markowitz V."/>
            <person name="Hugenholtz P."/>
            <person name="Kyrpides N.C."/>
            <person name="Klenk H.P."/>
        </authorList>
    </citation>
    <scope>NUCLEOTIDE SEQUENCE [LARGE SCALE GENOMIC DNA]</scope>
    <source>
        <strain evidence="3">DSM 17365 / JCM 13257 / WB4</strain>
    </source>
</reference>
<dbReference type="HOGENOM" id="CLU_074761_1_1_10"/>
<name>E4T305_PALPW</name>